<reference evidence="1 2" key="1">
    <citation type="submission" date="2019-07" db="EMBL/GenBank/DDBJ databases">
        <title>WGS assembly of Gossypium tomentosum.</title>
        <authorList>
            <person name="Chen Z.J."/>
            <person name="Sreedasyam A."/>
            <person name="Ando A."/>
            <person name="Song Q."/>
            <person name="De L."/>
            <person name="Hulse-Kemp A."/>
            <person name="Ding M."/>
            <person name="Ye W."/>
            <person name="Kirkbride R."/>
            <person name="Jenkins J."/>
            <person name="Plott C."/>
            <person name="Lovell J."/>
            <person name="Lin Y.-M."/>
            <person name="Vaughn R."/>
            <person name="Liu B."/>
            <person name="Li W."/>
            <person name="Simpson S."/>
            <person name="Scheffler B."/>
            <person name="Saski C."/>
            <person name="Grover C."/>
            <person name="Hu G."/>
            <person name="Conover J."/>
            <person name="Carlson J."/>
            <person name="Shu S."/>
            <person name="Boston L."/>
            <person name="Williams M."/>
            <person name="Peterson D."/>
            <person name="Mcgee K."/>
            <person name="Jones D."/>
            <person name="Wendel J."/>
            <person name="Stelly D."/>
            <person name="Grimwood J."/>
            <person name="Schmutz J."/>
        </authorList>
    </citation>
    <scope>NUCLEOTIDE SEQUENCE [LARGE SCALE GENOMIC DNA]</scope>
    <source>
        <strain evidence="1">7179.01</strain>
    </source>
</reference>
<dbReference type="EMBL" id="CM017620">
    <property type="protein sequence ID" value="TYI00668.1"/>
    <property type="molecule type" value="Genomic_DNA"/>
</dbReference>
<dbReference type="EMBL" id="CM017620">
    <property type="protein sequence ID" value="TYI00665.1"/>
    <property type="molecule type" value="Genomic_DNA"/>
</dbReference>
<dbReference type="EMBL" id="CM017620">
    <property type="protein sequence ID" value="TYI00667.1"/>
    <property type="molecule type" value="Genomic_DNA"/>
</dbReference>
<keyword evidence="2" id="KW-1185">Reference proteome</keyword>
<proteinExistence type="predicted"/>
<evidence type="ECO:0000313" key="1">
    <source>
        <dbReference type="EMBL" id="TYI00667.1"/>
    </source>
</evidence>
<gene>
    <name evidence="1" type="ORF">ES332_A11G149900v1</name>
</gene>
<name>A0A5D2N9K5_GOSTO</name>
<sequence>MKTSKRRLQFFFLFLIFLRYCPKVFQSRRFWFSYRLDVEEDEVASDVPPLLLMLRLAFSKLKLSISGNESMGMEREHSF</sequence>
<evidence type="ECO:0000313" key="2">
    <source>
        <dbReference type="Proteomes" id="UP000322667"/>
    </source>
</evidence>
<dbReference type="Proteomes" id="UP000322667">
    <property type="component" value="Chromosome A11"/>
</dbReference>
<dbReference type="AlphaFoldDB" id="A0A5D2N9K5"/>
<protein>
    <submittedName>
        <fullName evidence="1">Uncharacterized protein</fullName>
    </submittedName>
</protein>
<accession>A0A5D2N9K5</accession>
<organism evidence="1 2">
    <name type="scientific">Gossypium tomentosum</name>
    <name type="common">Hawaiian cotton</name>
    <name type="synonym">Gossypium sandvicense</name>
    <dbReference type="NCBI Taxonomy" id="34277"/>
    <lineage>
        <taxon>Eukaryota</taxon>
        <taxon>Viridiplantae</taxon>
        <taxon>Streptophyta</taxon>
        <taxon>Embryophyta</taxon>
        <taxon>Tracheophyta</taxon>
        <taxon>Spermatophyta</taxon>
        <taxon>Magnoliopsida</taxon>
        <taxon>eudicotyledons</taxon>
        <taxon>Gunneridae</taxon>
        <taxon>Pentapetalae</taxon>
        <taxon>rosids</taxon>
        <taxon>malvids</taxon>
        <taxon>Malvales</taxon>
        <taxon>Malvaceae</taxon>
        <taxon>Malvoideae</taxon>
        <taxon>Gossypium</taxon>
    </lineage>
</organism>
<dbReference type="EMBL" id="CM017620">
    <property type="protein sequence ID" value="TYI00666.1"/>
    <property type="molecule type" value="Genomic_DNA"/>
</dbReference>